<dbReference type="Proteomes" id="UP001596004">
    <property type="component" value="Unassembled WGS sequence"/>
</dbReference>
<organism evidence="2 3">
    <name type="scientific">Sphaerisporangium dianthi</name>
    <dbReference type="NCBI Taxonomy" id="1436120"/>
    <lineage>
        <taxon>Bacteria</taxon>
        <taxon>Bacillati</taxon>
        <taxon>Actinomycetota</taxon>
        <taxon>Actinomycetes</taxon>
        <taxon>Streptosporangiales</taxon>
        <taxon>Streptosporangiaceae</taxon>
        <taxon>Sphaerisporangium</taxon>
    </lineage>
</organism>
<evidence type="ECO:0008006" key="4">
    <source>
        <dbReference type="Google" id="ProtNLM"/>
    </source>
</evidence>
<evidence type="ECO:0000313" key="2">
    <source>
        <dbReference type="EMBL" id="MFC4529776.1"/>
    </source>
</evidence>
<comment type="caution">
    <text evidence="2">The sequence shown here is derived from an EMBL/GenBank/DDBJ whole genome shotgun (WGS) entry which is preliminary data.</text>
</comment>
<evidence type="ECO:0000256" key="1">
    <source>
        <dbReference type="SAM" id="SignalP"/>
    </source>
</evidence>
<dbReference type="RefSeq" id="WP_380836621.1">
    <property type="nucleotide sequence ID" value="NZ_JBHSFP010000002.1"/>
</dbReference>
<protein>
    <recommendedName>
        <fullName evidence="4">DUF11 domain-containing protein</fullName>
    </recommendedName>
</protein>
<reference evidence="3" key="1">
    <citation type="journal article" date="2019" name="Int. J. Syst. Evol. Microbiol.">
        <title>The Global Catalogue of Microorganisms (GCM) 10K type strain sequencing project: providing services to taxonomists for standard genome sequencing and annotation.</title>
        <authorList>
            <consortium name="The Broad Institute Genomics Platform"/>
            <consortium name="The Broad Institute Genome Sequencing Center for Infectious Disease"/>
            <person name="Wu L."/>
            <person name="Ma J."/>
        </authorList>
    </citation>
    <scope>NUCLEOTIDE SEQUENCE [LARGE SCALE GENOMIC DNA]</scope>
    <source>
        <strain evidence="3">CGMCC 4.7132</strain>
    </source>
</reference>
<keyword evidence="3" id="KW-1185">Reference proteome</keyword>
<evidence type="ECO:0000313" key="3">
    <source>
        <dbReference type="Proteomes" id="UP001596004"/>
    </source>
</evidence>
<gene>
    <name evidence="2" type="ORF">ACFO60_03285</name>
</gene>
<keyword evidence="1" id="KW-0732">Signal</keyword>
<accession>A0ABV9C9U3</accession>
<proteinExistence type="predicted"/>
<feature type="signal peptide" evidence="1">
    <location>
        <begin position="1"/>
        <end position="28"/>
    </location>
</feature>
<feature type="chain" id="PRO_5046045575" description="DUF11 domain-containing protein" evidence="1">
    <location>
        <begin position="29"/>
        <end position="187"/>
    </location>
</feature>
<dbReference type="EMBL" id="JBHSFP010000002">
    <property type="protein sequence ID" value="MFC4529776.1"/>
    <property type="molecule type" value="Genomic_DNA"/>
</dbReference>
<name>A0ABV9C9U3_9ACTN</name>
<sequence>MRRHLSALAALTLAGALASASLAVPATAGTVAVTTAPASATHVAAAPQSPLSTRVLWNRTVRRGGAITYSLKSTNKGEWPTDVAGVFGIIPKGAAKVRVISKASATYCAIEKRELFCVFDTLKPGRSTSLKVRVWLKNSTKGTAVAQFGSYSIDVPPGVDITNEDELARLDIQDDLRYDSFKTRIIR</sequence>